<reference evidence="1 2" key="1">
    <citation type="submission" date="2018-10" db="EMBL/GenBank/DDBJ databases">
        <title>Oceanobacillus sp. YLB-02 draft genome.</title>
        <authorList>
            <person name="Yu L."/>
        </authorList>
    </citation>
    <scope>NUCLEOTIDE SEQUENCE [LARGE SCALE GENOMIC DNA]</scope>
    <source>
        <strain evidence="1 2">YLB-02</strain>
    </source>
</reference>
<protein>
    <submittedName>
        <fullName evidence="1">Uncharacterized protein</fullName>
    </submittedName>
</protein>
<dbReference type="RefSeq" id="WP_121520720.1">
    <property type="nucleotide sequence ID" value="NZ_RCHR01000001.1"/>
</dbReference>
<dbReference type="EMBL" id="RCHR01000001">
    <property type="protein sequence ID" value="RLL47985.1"/>
    <property type="molecule type" value="Genomic_DNA"/>
</dbReference>
<sequence length="97" mass="11144">MEIIQTVNDWKPMVQSVLESKVDEFQAMGYSQATAEDIWVCLEEKVWKGNPEKRIHEVVQEIFRLSSNQYVSYLTVKAYQDDDDLMASIAALTGNPE</sequence>
<proteinExistence type="predicted"/>
<evidence type="ECO:0000313" key="1">
    <source>
        <dbReference type="EMBL" id="RLL47985.1"/>
    </source>
</evidence>
<dbReference type="Pfam" id="PF13797">
    <property type="entry name" value="Post_transc_reg"/>
    <property type="match status" value="1"/>
</dbReference>
<keyword evidence="2" id="KW-1185">Reference proteome</keyword>
<dbReference type="InterPro" id="IPR025716">
    <property type="entry name" value="Post-transcriptional_regulator"/>
</dbReference>
<dbReference type="Proteomes" id="UP000270219">
    <property type="component" value="Unassembled WGS sequence"/>
</dbReference>
<comment type="caution">
    <text evidence="1">The sequence shown here is derived from an EMBL/GenBank/DDBJ whole genome shotgun (WGS) entry which is preliminary data.</text>
</comment>
<gene>
    <name evidence="1" type="ORF">D8M04_01520</name>
</gene>
<organism evidence="1 2">
    <name type="scientific">Oceanobacillus piezotolerans</name>
    <dbReference type="NCBI Taxonomy" id="2448030"/>
    <lineage>
        <taxon>Bacteria</taxon>
        <taxon>Bacillati</taxon>
        <taxon>Bacillota</taxon>
        <taxon>Bacilli</taxon>
        <taxon>Bacillales</taxon>
        <taxon>Bacillaceae</taxon>
        <taxon>Oceanobacillus</taxon>
    </lineage>
</organism>
<evidence type="ECO:0000313" key="2">
    <source>
        <dbReference type="Proteomes" id="UP000270219"/>
    </source>
</evidence>
<accession>A0A498DEM1</accession>
<dbReference type="OrthoDB" id="2990595at2"/>
<name>A0A498DEM1_9BACI</name>
<dbReference type="AlphaFoldDB" id="A0A498DEM1"/>